<dbReference type="NCBIfam" id="NF005743">
    <property type="entry name" value="PRK07567.1"/>
    <property type="match status" value="1"/>
</dbReference>
<keyword evidence="3" id="KW-1185">Reference proteome</keyword>
<dbReference type="PANTHER" id="PTHR42695">
    <property type="entry name" value="GLUTAMINE AMIDOTRANSFERASE YLR126C-RELATED"/>
    <property type="match status" value="1"/>
</dbReference>
<dbReference type="InterPro" id="IPR029062">
    <property type="entry name" value="Class_I_gatase-like"/>
</dbReference>
<name>A0A9W6CRJ5_9MICO</name>
<proteinExistence type="predicted"/>
<feature type="domain" description="Glutamine amidotransferase" evidence="1">
    <location>
        <begin position="49"/>
        <end position="192"/>
    </location>
</feature>
<evidence type="ECO:0000259" key="1">
    <source>
        <dbReference type="Pfam" id="PF00117"/>
    </source>
</evidence>
<dbReference type="RefSeq" id="WP_281884235.1">
    <property type="nucleotide sequence ID" value="NZ_BSDP01000001.1"/>
</dbReference>
<dbReference type="PROSITE" id="PS51273">
    <property type="entry name" value="GATASE_TYPE_1"/>
    <property type="match status" value="1"/>
</dbReference>
<dbReference type="PANTHER" id="PTHR42695:SF5">
    <property type="entry name" value="GLUTAMINE AMIDOTRANSFERASE YLR126C-RELATED"/>
    <property type="match status" value="1"/>
</dbReference>
<dbReference type="Proteomes" id="UP001144396">
    <property type="component" value="Unassembled WGS sequence"/>
</dbReference>
<dbReference type="InterPro" id="IPR017926">
    <property type="entry name" value="GATASE"/>
</dbReference>
<dbReference type="CDD" id="cd01741">
    <property type="entry name" value="GATase1_1"/>
    <property type="match status" value="1"/>
</dbReference>
<dbReference type="GO" id="GO:0005829">
    <property type="term" value="C:cytosol"/>
    <property type="evidence" value="ECO:0007669"/>
    <property type="project" value="TreeGrafter"/>
</dbReference>
<keyword evidence="2" id="KW-0315">Glutamine amidotransferase</keyword>
<comment type="caution">
    <text evidence="2">The sequence shown here is derived from an EMBL/GenBank/DDBJ whole genome shotgun (WGS) entry which is preliminary data.</text>
</comment>
<dbReference type="AlphaFoldDB" id="A0A9W6CRJ5"/>
<dbReference type="Pfam" id="PF00117">
    <property type="entry name" value="GATase"/>
    <property type="match status" value="1"/>
</dbReference>
<dbReference type="SUPFAM" id="SSF52317">
    <property type="entry name" value="Class I glutamine amidotransferase-like"/>
    <property type="match status" value="1"/>
</dbReference>
<evidence type="ECO:0000313" key="2">
    <source>
        <dbReference type="EMBL" id="GLI27581.1"/>
    </source>
</evidence>
<organism evidence="2 3">
    <name type="scientific">Agromyces rhizosphaerae</name>
    <dbReference type="NCBI Taxonomy" id="88374"/>
    <lineage>
        <taxon>Bacteria</taxon>
        <taxon>Bacillati</taxon>
        <taxon>Actinomycetota</taxon>
        <taxon>Actinomycetes</taxon>
        <taxon>Micrococcales</taxon>
        <taxon>Microbacteriaceae</taxon>
        <taxon>Agromyces</taxon>
    </lineage>
</organism>
<sequence length="243" mass="26069">MKPFVLLATRAEDVPADGEYELFLRGAGLDEGDLVRVRLEAEPMPPIDLDAISGIIVGGGPFNASDPPEQKSAVQHRVEAEFATLLDEVVARDFPFLGACYGVGTLGAHQGAVIDRAYSEKIGVVPVSLTDAGASDPLFAGMPATFNAFVGHKEAARELPASATLLASSPACPVQAFRVGANVYATQFHPELDLPGIEVRIHSYGGYGYFADHELEDTLASVRRAPVSEPQRMLRTFVERYAR</sequence>
<evidence type="ECO:0000313" key="3">
    <source>
        <dbReference type="Proteomes" id="UP001144396"/>
    </source>
</evidence>
<protein>
    <submittedName>
        <fullName evidence="2">Glutamine amidotransferase</fullName>
    </submittedName>
</protein>
<reference evidence="2" key="1">
    <citation type="submission" date="2022-12" db="EMBL/GenBank/DDBJ databases">
        <title>Reference genome sequencing for broad-spectrum identification of bacterial and archaeal isolates by mass spectrometry.</title>
        <authorList>
            <person name="Sekiguchi Y."/>
            <person name="Tourlousse D.M."/>
        </authorList>
    </citation>
    <scope>NUCLEOTIDE SEQUENCE</scope>
    <source>
        <strain evidence="2">14</strain>
    </source>
</reference>
<dbReference type="Gene3D" id="3.40.50.880">
    <property type="match status" value="1"/>
</dbReference>
<dbReference type="InterPro" id="IPR044992">
    <property type="entry name" value="ChyE-like"/>
</dbReference>
<dbReference type="EMBL" id="BSDP01000001">
    <property type="protein sequence ID" value="GLI27581.1"/>
    <property type="molecule type" value="Genomic_DNA"/>
</dbReference>
<accession>A0A9W6CRJ5</accession>
<gene>
    <name evidence="2" type="ORF">ARHIZOSPH14_18230</name>
</gene>